<dbReference type="Proteomes" id="UP000274822">
    <property type="component" value="Unassembled WGS sequence"/>
</dbReference>
<feature type="compositionally biased region" description="Basic residues" evidence="1">
    <location>
        <begin position="261"/>
        <end position="270"/>
    </location>
</feature>
<protein>
    <recommendedName>
        <fullName evidence="4">F-box domain-containing protein</fullName>
    </recommendedName>
</protein>
<feature type="region of interest" description="Disordered" evidence="1">
    <location>
        <begin position="255"/>
        <end position="279"/>
    </location>
</feature>
<dbReference type="AlphaFoldDB" id="A0A433QA66"/>
<feature type="region of interest" description="Disordered" evidence="1">
    <location>
        <begin position="1"/>
        <end position="21"/>
    </location>
</feature>
<name>A0A433QA66_9FUNG</name>
<evidence type="ECO:0008006" key="4">
    <source>
        <dbReference type="Google" id="ProtNLM"/>
    </source>
</evidence>
<reference evidence="2 3" key="1">
    <citation type="journal article" date="2018" name="New Phytol.">
        <title>Phylogenomics of Endogonaceae and evolution of mycorrhizas within Mucoromycota.</title>
        <authorList>
            <person name="Chang Y."/>
            <person name="Desiro A."/>
            <person name="Na H."/>
            <person name="Sandor L."/>
            <person name="Lipzen A."/>
            <person name="Clum A."/>
            <person name="Barry K."/>
            <person name="Grigoriev I.V."/>
            <person name="Martin F.M."/>
            <person name="Stajich J.E."/>
            <person name="Smith M.E."/>
            <person name="Bonito G."/>
            <person name="Spatafora J.W."/>
        </authorList>
    </citation>
    <scope>NUCLEOTIDE SEQUENCE [LARGE SCALE GENOMIC DNA]</scope>
    <source>
        <strain evidence="2 3">AD002</strain>
    </source>
</reference>
<organism evidence="2 3">
    <name type="scientific">Jimgerdemannia flammicorona</name>
    <dbReference type="NCBI Taxonomy" id="994334"/>
    <lineage>
        <taxon>Eukaryota</taxon>
        <taxon>Fungi</taxon>
        <taxon>Fungi incertae sedis</taxon>
        <taxon>Mucoromycota</taxon>
        <taxon>Mucoromycotina</taxon>
        <taxon>Endogonomycetes</taxon>
        <taxon>Endogonales</taxon>
        <taxon>Endogonaceae</taxon>
        <taxon>Jimgerdemannia</taxon>
    </lineage>
</organism>
<evidence type="ECO:0000313" key="3">
    <source>
        <dbReference type="Proteomes" id="UP000274822"/>
    </source>
</evidence>
<dbReference type="EMBL" id="RBNJ01009912">
    <property type="protein sequence ID" value="RUS26690.1"/>
    <property type="molecule type" value="Genomic_DNA"/>
</dbReference>
<accession>A0A433QA66</accession>
<sequence length="447" mass="52032">MVLKKRLKRSTEKTPPRTSQAAPLPILPPEVIIHILAFLPWQRLLRLYCGLPTDFVDSALRRSMLNEHHQPYILLAADGERIYGTAGRNQDNRRAFPYAGFDTQARIVWFARPPTESDDDYWYVDTSHLRRSLDRDVMLDNTHFFSMWSIFSEKRHVVIENEELRERVRALNGGKPLTSDQLKQKPKPEEVRFCGVDYVVEGYISRLVPQPDTTYYRFANERWYLDSSSEDSLSNAPSSSSSSCSPVSQILEPFELDSPHRPRPKRRHVHRDPLPPSESDFQSCCLVVDRIGTTFTKFMEMFADRSDGHAKIRDPCAVTTLFPRRIGRLRDMIETTRASNLLKRLVDRKRERLMSRTSGCACAKHMVEEALRVGCTDTMVEERVLWKAFGRELSRGDWEGLDRATRKWKREQRELQGLWIGLEKWWGIGSDWPWPFSCTCFGGREDF</sequence>
<evidence type="ECO:0000256" key="1">
    <source>
        <dbReference type="SAM" id="MobiDB-lite"/>
    </source>
</evidence>
<dbReference type="InterPro" id="IPR036047">
    <property type="entry name" value="F-box-like_dom_sf"/>
</dbReference>
<gene>
    <name evidence="2" type="ORF">BC938DRAFT_484258</name>
</gene>
<keyword evidence="3" id="KW-1185">Reference proteome</keyword>
<proteinExistence type="predicted"/>
<dbReference type="SUPFAM" id="SSF81383">
    <property type="entry name" value="F-box domain"/>
    <property type="match status" value="1"/>
</dbReference>
<evidence type="ECO:0000313" key="2">
    <source>
        <dbReference type="EMBL" id="RUS26690.1"/>
    </source>
</evidence>
<comment type="caution">
    <text evidence="2">The sequence shown here is derived from an EMBL/GenBank/DDBJ whole genome shotgun (WGS) entry which is preliminary data.</text>
</comment>